<dbReference type="EMBL" id="BAABBR010000001">
    <property type="protein sequence ID" value="GAA4031043.1"/>
    <property type="molecule type" value="Genomic_DNA"/>
</dbReference>
<dbReference type="InterPro" id="IPR011256">
    <property type="entry name" value="Reg_factor_effector_dom_sf"/>
</dbReference>
<dbReference type="SUPFAM" id="SSF55136">
    <property type="entry name" value="Probable bacterial effector-binding domain"/>
    <property type="match status" value="1"/>
</dbReference>
<dbReference type="InterPro" id="IPR006917">
    <property type="entry name" value="SOUL_heme-bd"/>
</dbReference>
<sequence length="212" mass="23210">MEIEKMRVNWKVTGAVAASALVGLGIAYVLQEKATPGPAYRVLVSEGDLQIRAYPAITVAETVVAGARKDALSQGFQILADYIFAKSRPGEKLPMTVPVMQDQGNPMASDPPMFDDEVDGGWRVRFVMPEGHDLPEPPAGVTLVELPARRVGAASFHGTAHDERLQAAEDRLRGWLERHGEQAVPSDPEYAFYNSPMIPPPLRRNEVLLALR</sequence>
<evidence type="ECO:0000313" key="3">
    <source>
        <dbReference type="Proteomes" id="UP001424459"/>
    </source>
</evidence>
<gene>
    <name evidence="2" type="ORF">GCM10022281_08120</name>
</gene>
<evidence type="ECO:0000313" key="2">
    <source>
        <dbReference type="EMBL" id="GAA4031043.1"/>
    </source>
</evidence>
<keyword evidence="1" id="KW-0812">Transmembrane</keyword>
<name>A0ABP7TTI1_9SPHN</name>
<dbReference type="Pfam" id="PF04832">
    <property type="entry name" value="SOUL"/>
    <property type="match status" value="1"/>
</dbReference>
<comment type="caution">
    <text evidence="2">The sequence shown here is derived from an EMBL/GenBank/DDBJ whole genome shotgun (WGS) entry which is preliminary data.</text>
</comment>
<organism evidence="2 3">
    <name type="scientific">Sphingomonas rosea</name>
    <dbReference type="NCBI Taxonomy" id="335605"/>
    <lineage>
        <taxon>Bacteria</taxon>
        <taxon>Pseudomonadati</taxon>
        <taxon>Pseudomonadota</taxon>
        <taxon>Alphaproteobacteria</taxon>
        <taxon>Sphingomonadales</taxon>
        <taxon>Sphingomonadaceae</taxon>
        <taxon>Sphingomonas</taxon>
    </lineage>
</organism>
<accession>A0ABP7TTI1</accession>
<dbReference type="Proteomes" id="UP001424459">
    <property type="component" value="Unassembled WGS sequence"/>
</dbReference>
<dbReference type="PANTHER" id="PTHR11220">
    <property type="entry name" value="HEME-BINDING PROTEIN-RELATED"/>
    <property type="match status" value="1"/>
</dbReference>
<keyword evidence="1" id="KW-1133">Transmembrane helix</keyword>
<proteinExistence type="predicted"/>
<feature type="transmembrane region" description="Helical" evidence="1">
    <location>
        <begin position="12"/>
        <end position="30"/>
    </location>
</feature>
<keyword evidence="3" id="KW-1185">Reference proteome</keyword>
<dbReference type="PANTHER" id="PTHR11220:SF58">
    <property type="entry name" value="SOUL HEME-BINDING FAMILY PROTEIN"/>
    <property type="match status" value="1"/>
</dbReference>
<dbReference type="RefSeq" id="WP_344695733.1">
    <property type="nucleotide sequence ID" value="NZ_BAABBR010000001.1"/>
</dbReference>
<dbReference type="Gene3D" id="3.20.80.10">
    <property type="entry name" value="Regulatory factor, effector binding domain"/>
    <property type="match status" value="1"/>
</dbReference>
<protein>
    <submittedName>
        <fullName evidence="2">Heme-binding protein</fullName>
    </submittedName>
</protein>
<reference evidence="3" key="1">
    <citation type="journal article" date="2019" name="Int. J. Syst. Evol. Microbiol.">
        <title>The Global Catalogue of Microorganisms (GCM) 10K type strain sequencing project: providing services to taxonomists for standard genome sequencing and annotation.</title>
        <authorList>
            <consortium name="The Broad Institute Genomics Platform"/>
            <consortium name="The Broad Institute Genome Sequencing Center for Infectious Disease"/>
            <person name="Wu L."/>
            <person name="Ma J."/>
        </authorList>
    </citation>
    <scope>NUCLEOTIDE SEQUENCE [LARGE SCALE GENOMIC DNA]</scope>
    <source>
        <strain evidence="3">JCM 17564</strain>
    </source>
</reference>
<keyword evidence="1" id="KW-0472">Membrane</keyword>
<evidence type="ECO:0000256" key="1">
    <source>
        <dbReference type="SAM" id="Phobius"/>
    </source>
</evidence>